<feature type="domain" description="YCII-related" evidence="2">
    <location>
        <begin position="19"/>
        <end position="110"/>
    </location>
</feature>
<dbReference type="InterPro" id="IPR005545">
    <property type="entry name" value="YCII"/>
</dbReference>
<dbReference type="SUPFAM" id="SSF54909">
    <property type="entry name" value="Dimeric alpha+beta barrel"/>
    <property type="match status" value="1"/>
</dbReference>
<dbReference type="PANTHER" id="PTHR35174:SF3">
    <property type="entry name" value="BLL7171 PROTEIN"/>
    <property type="match status" value="1"/>
</dbReference>
<evidence type="ECO:0000256" key="1">
    <source>
        <dbReference type="ARBA" id="ARBA00007689"/>
    </source>
</evidence>
<comment type="similarity">
    <text evidence="1">Belongs to the YciI family.</text>
</comment>
<dbReference type="Gene3D" id="3.30.70.1060">
    <property type="entry name" value="Dimeric alpha+beta barrel"/>
    <property type="match status" value="1"/>
</dbReference>
<name>A0A841HNN8_9GAMM</name>
<evidence type="ECO:0000313" key="4">
    <source>
        <dbReference type="Proteomes" id="UP000588068"/>
    </source>
</evidence>
<evidence type="ECO:0000259" key="2">
    <source>
        <dbReference type="Pfam" id="PF03795"/>
    </source>
</evidence>
<accession>A0A841HNN8</accession>
<evidence type="ECO:0000313" key="3">
    <source>
        <dbReference type="EMBL" id="MBB6093880.1"/>
    </source>
</evidence>
<organism evidence="3 4">
    <name type="scientific">Povalibacter uvarum</name>
    <dbReference type="NCBI Taxonomy" id="732238"/>
    <lineage>
        <taxon>Bacteria</taxon>
        <taxon>Pseudomonadati</taxon>
        <taxon>Pseudomonadota</taxon>
        <taxon>Gammaproteobacteria</taxon>
        <taxon>Steroidobacterales</taxon>
        <taxon>Steroidobacteraceae</taxon>
        <taxon>Povalibacter</taxon>
    </lineage>
</organism>
<dbReference type="Proteomes" id="UP000588068">
    <property type="component" value="Unassembled WGS sequence"/>
</dbReference>
<keyword evidence="4" id="KW-1185">Reference proteome</keyword>
<dbReference type="Pfam" id="PF03795">
    <property type="entry name" value="YCII"/>
    <property type="match status" value="1"/>
</dbReference>
<protein>
    <recommendedName>
        <fullName evidence="2">YCII-related domain-containing protein</fullName>
    </recommendedName>
</protein>
<reference evidence="3 4" key="1">
    <citation type="submission" date="2020-08" db="EMBL/GenBank/DDBJ databases">
        <title>Genomic Encyclopedia of Type Strains, Phase IV (KMG-IV): sequencing the most valuable type-strain genomes for metagenomic binning, comparative biology and taxonomic classification.</title>
        <authorList>
            <person name="Goeker M."/>
        </authorList>
    </citation>
    <scope>NUCLEOTIDE SEQUENCE [LARGE SCALE GENOMIC DNA]</scope>
    <source>
        <strain evidence="3 4">DSM 26723</strain>
    </source>
</reference>
<dbReference type="EMBL" id="JACHHZ010000003">
    <property type="protein sequence ID" value="MBB6093880.1"/>
    <property type="molecule type" value="Genomic_DNA"/>
</dbReference>
<dbReference type="AlphaFoldDB" id="A0A841HNN8"/>
<dbReference type="InterPro" id="IPR011008">
    <property type="entry name" value="Dimeric_a/b-barrel"/>
</dbReference>
<proteinExistence type="inferred from homology"/>
<dbReference type="PANTHER" id="PTHR35174">
    <property type="entry name" value="BLL7171 PROTEIN-RELATED"/>
    <property type="match status" value="1"/>
</dbReference>
<sequence length="132" mass="14719">MTESRKYSEYLILSRGQWDENLSPERIQKAIDEFYEWHAGLVESGRAKPGQRLARPAMMVSKDGVTDGPFAETKEVIGGYWFFLAESLADAAALAAKNPCVACGLRFEVRPIEVERCSAYVETNETPGRRAG</sequence>
<gene>
    <name evidence="3" type="ORF">HNQ60_002761</name>
</gene>
<dbReference type="RefSeq" id="WP_184332656.1">
    <property type="nucleotide sequence ID" value="NZ_JACHHZ010000003.1"/>
</dbReference>
<comment type="caution">
    <text evidence="3">The sequence shown here is derived from an EMBL/GenBank/DDBJ whole genome shotgun (WGS) entry which is preliminary data.</text>
</comment>